<dbReference type="Gene3D" id="3.40.50.300">
    <property type="entry name" value="P-loop containing nucleotide triphosphate hydrolases"/>
    <property type="match status" value="1"/>
</dbReference>
<dbReference type="RefSeq" id="WP_380024550.1">
    <property type="nucleotide sequence ID" value="NZ_JBHSHC010000028.1"/>
</dbReference>
<dbReference type="SUPFAM" id="SSF52540">
    <property type="entry name" value="P-loop containing nucleoside triphosphate hydrolases"/>
    <property type="match status" value="1"/>
</dbReference>
<keyword evidence="6 12" id="KW-0812">Transmembrane</keyword>
<dbReference type="PANTHER" id="PTHR43553">
    <property type="entry name" value="HEAVY METAL TRANSPORTER"/>
    <property type="match status" value="1"/>
</dbReference>
<dbReference type="InterPro" id="IPR015856">
    <property type="entry name" value="ABC_transpr_CbiO/EcfA_su"/>
</dbReference>
<dbReference type="Proteomes" id="UP001596002">
    <property type="component" value="Unassembled WGS sequence"/>
</dbReference>
<organism evidence="14 15">
    <name type="scientific">Effusibacillus consociatus</name>
    <dbReference type="NCBI Taxonomy" id="1117041"/>
    <lineage>
        <taxon>Bacteria</taxon>
        <taxon>Bacillati</taxon>
        <taxon>Bacillota</taxon>
        <taxon>Bacilli</taxon>
        <taxon>Bacillales</taxon>
        <taxon>Alicyclobacillaceae</taxon>
        <taxon>Effusibacillus</taxon>
    </lineage>
</organism>
<keyword evidence="5" id="KW-1003">Cell membrane</keyword>
<keyword evidence="9" id="KW-1278">Translocase</keyword>
<reference evidence="15" key="1">
    <citation type="journal article" date="2019" name="Int. J. Syst. Evol. Microbiol.">
        <title>The Global Catalogue of Microorganisms (GCM) 10K type strain sequencing project: providing services to taxonomists for standard genome sequencing and annotation.</title>
        <authorList>
            <consortium name="The Broad Institute Genomics Platform"/>
            <consortium name="The Broad Institute Genome Sequencing Center for Infectious Disease"/>
            <person name="Wu L."/>
            <person name="Ma J."/>
        </authorList>
    </citation>
    <scope>NUCLEOTIDE SEQUENCE [LARGE SCALE GENOMIC DNA]</scope>
    <source>
        <strain evidence="15">WYCCWR 12678</strain>
    </source>
</reference>
<evidence type="ECO:0000256" key="12">
    <source>
        <dbReference type="SAM" id="Phobius"/>
    </source>
</evidence>
<keyword evidence="11 12" id="KW-0472">Membrane</keyword>
<name>A0ABV9Q0A1_9BACL</name>
<evidence type="ECO:0000256" key="2">
    <source>
        <dbReference type="ARBA" id="ARBA00004202"/>
    </source>
</evidence>
<evidence type="ECO:0000256" key="5">
    <source>
        <dbReference type="ARBA" id="ARBA00022475"/>
    </source>
</evidence>
<dbReference type="Pfam" id="PF00005">
    <property type="entry name" value="ABC_tran"/>
    <property type="match status" value="1"/>
</dbReference>
<comment type="subcellular location">
    <subcellularLocation>
        <location evidence="2">Cell membrane</location>
        <topology evidence="2">Peripheral membrane protein</topology>
    </subcellularLocation>
    <subcellularLocation>
        <location evidence="1">Membrane</location>
        <topology evidence="1">Multi-pass membrane protein</topology>
    </subcellularLocation>
</comment>
<dbReference type="InterPro" id="IPR003339">
    <property type="entry name" value="ABC/ECF_trnsptr_transmembrane"/>
</dbReference>
<evidence type="ECO:0000256" key="9">
    <source>
        <dbReference type="ARBA" id="ARBA00022967"/>
    </source>
</evidence>
<keyword evidence="8 14" id="KW-0067">ATP-binding</keyword>
<dbReference type="InterPro" id="IPR017871">
    <property type="entry name" value="ABC_transporter-like_CS"/>
</dbReference>
<evidence type="ECO:0000256" key="1">
    <source>
        <dbReference type="ARBA" id="ARBA00004141"/>
    </source>
</evidence>
<keyword evidence="15" id="KW-1185">Reference proteome</keyword>
<feature type="domain" description="ABC transporter" evidence="13">
    <location>
        <begin position="3"/>
        <end position="239"/>
    </location>
</feature>
<keyword evidence="4" id="KW-0813">Transport</keyword>
<keyword evidence="10 12" id="KW-1133">Transmembrane helix</keyword>
<evidence type="ECO:0000256" key="8">
    <source>
        <dbReference type="ARBA" id="ARBA00022840"/>
    </source>
</evidence>
<feature type="transmembrane region" description="Helical" evidence="12">
    <location>
        <begin position="325"/>
        <end position="355"/>
    </location>
</feature>
<protein>
    <submittedName>
        <fullName evidence="14">ATP-binding cassette domain-containing protein</fullName>
    </submittedName>
</protein>
<accession>A0ABV9Q0A1</accession>
<keyword evidence="7" id="KW-0547">Nucleotide-binding</keyword>
<dbReference type="CDD" id="cd16914">
    <property type="entry name" value="EcfT"/>
    <property type="match status" value="1"/>
</dbReference>
<dbReference type="CDD" id="cd03225">
    <property type="entry name" value="ABC_cobalt_CbiO_domain1"/>
    <property type="match status" value="1"/>
</dbReference>
<dbReference type="InterPro" id="IPR003593">
    <property type="entry name" value="AAA+_ATPase"/>
</dbReference>
<evidence type="ECO:0000313" key="14">
    <source>
        <dbReference type="EMBL" id="MFC4766652.1"/>
    </source>
</evidence>
<sequence>MQIRFASVGFRYEREPILRDVNLEIPAGSLTVICGRTGSGKSTLLQLMAGLESPTAGTIRYKGAGETDDRILPAIPRERLAIVFQMPEAQLFAGTVQQDVGFGLEVRKVPKPNQLPRIEEALRRVGLESSEFLERSPFLLSGGEKRRVAIAGALVLEPELLILDEPTAGLDPAASRELLGILARLREQRMTIVVATHDLDSFFPLADQVVVMEKGQVAYAGGSKGLLMEATILQEAGLEFPSAARIASLLRKNGILVEAPLSVDELIESLERGNLAEPSQAADWELIEDTYRSEVVPISNRLAAPVLNQQPESSMLHRLDPRMKWFAMVSLSLACLSVANGWGVAASFALTAALFRFAKISWRRAWTFFRPVLFVFGFLFAISAVTFQNPDWSLGPIGITWQGAKLGGIGVARFLLVILLGFLFTETTTGAPLREGLEWAIRPLRKVGVPTRDISLAVSIALQFVPWILEKMGQIRKALASRGQEITGIRKWSPRQISMMVVPLMISVLTLGDELATAIESRGYNRYVERTPWYELRWTRTDTVACGITAVTAGLIGWLG</sequence>
<dbReference type="PROSITE" id="PS50893">
    <property type="entry name" value="ABC_TRANSPORTER_2"/>
    <property type="match status" value="1"/>
</dbReference>
<evidence type="ECO:0000259" key="13">
    <source>
        <dbReference type="PROSITE" id="PS50893"/>
    </source>
</evidence>
<evidence type="ECO:0000256" key="3">
    <source>
        <dbReference type="ARBA" id="ARBA00005417"/>
    </source>
</evidence>
<dbReference type="GO" id="GO:0005524">
    <property type="term" value="F:ATP binding"/>
    <property type="evidence" value="ECO:0007669"/>
    <property type="project" value="UniProtKB-KW"/>
</dbReference>
<feature type="transmembrane region" description="Helical" evidence="12">
    <location>
        <begin position="406"/>
        <end position="424"/>
    </location>
</feature>
<evidence type="ECO:0000256" key="6">
    <source>
        <dbReference type="ARBA" id="ARBA00022692"/>
    </source>
</evidence>
<evidence type="ECO:0000256" key="10">
    <source>
        <dbReference type="ARBA" id="ARBA00022989"/>
    </source>
</evidence>
<evidence type="ECO:0000256" key="7">
    <source>
        <dbReference type="ARBA" id="ARBA00022741"/>
    </source>
</evidence>
<dbReference type="InterPro" id="IPR050095">
    <property type="entry name" value="ECF_ABC_transporter_ATP-bd"/>
</dbReference>
<evidence type="ECO:0000256" key="11">
    <source>
        <dbReference type="ARBA" id="ARBA00023136"/>
    </source>
</evidence>
<dbReference type="InterPro" id="IPR027417">
    <property type="entry name" value="P-loop_NTPase"/>
</dbReference>
<dbReference type="InterPro" id="IPR003439">
    <property type="entry name" value="ABC_transporter-like_ATP-bd"/>
</dbReference>
<evidence type="ECO:0000313" key="15">
    <source>
        <dbReference type="Proteomes" id="UP001596002"/>
    </source>
</evidence>
<dbReference type="PROSITE" id="PS00211">
    <property type="entry name" value="ABC_TRANSPORTER_1"/>
    <property type="match status" value="1"/>
</dbReference>
<dbReference type="SMART" id="SM00382">
    <property type="entry name" value="AAA"/>
    <property type="match status" value="1"/>
</dbReference>
<dbReference type="EMBL" id="JBHSHC010000028">
    <property type="protein sequence ID" value="MFC4766652.1"/>
    <property type="molecule type" value="Genomic_DNA"/>
</dbReference>
<comment type="similarity">
    <text evidence="3">Belongs to the ABC transporter superfamily.</text>
</comment>
<feature type="transmembrane region" description="Helical" evidence="12">
    <location>
        <begin position="367"/>
        <end position="386"/>
    </location>
</feature>
<comment type="caution">
    <text evidence="14">The sequence shown here is derived from an EMBL/GenBank/DDBJ whole genome shotgun (WGS) entry which is preliminary data.</text>
</comment>
<gene>
    <name evidence="14" type="ORF">ACFO8Q_04570</name>
</gene>
<proteinExistence type="inferred from homology"/>
<dbReference type="Pfam" id="PF02361">
    <property type="entry name" value="CbiQ"/>
    <property type="match status" value="1"/>
</dbReference>
<evidence type="ECO:0000256" key="4">
    <source>
        <dbReference type="ARBA" id="ARBA00022448"/>
    </source>
</evidence>